<keyword evidence="2" id="KW-1185">Reference proteome</keyword>
<dbReference type="InterPro" id="IPR025336">
    <property type="entry name" value="SCO4226-like"/>
</dbReference>
<evidence type="ECO:0000313" key="1">
    <source>
        <dbReference type="EMBL" id="QFY44083.1"/>
    </source>
</evidence>
<dbReference type="InterPro" id="IPR042557">
    <property type="entry name" value="SCO4226"/>
</dbReference>
<proteinExistence type="predicted"/>
<dbReference type="OrthoDB" id="270177at2"/>
<name>A0A5Q0BJU3_9GAMM</name>
<evidence type="ECO:0000313" key="2">
    <source>
        <dbReference type="Proteomes" id="UP000325755"/>
    </source>
</evidence>
<protein>
    <submittedName>
        <fullName evidence="1">DUF4242 domain-containing protein</fullName>
    </submittedName>
</protein>
<accession>A0A5Q0BJU3</accession>
<sequence length="87" mass="9821">MPIYAVQRQLPGITMTELAGAQKAAIDTSAHLTREGFPVKYIRSNYYPSDARCTCLFESPDAESVRRVNEEALLPFEKIEEVFDLNP</sequence>
<organism evidence="1 2">
    <name type="scientific">Candidatus Methylospira mobilis</name>
    <dbReference type="NCBI Taxonomy" id="1808979"/>
    <lineage>
        <taxon>Bacteria</taxon>
        <taxon>Pseudomonadati</taxon>
        <taxon>Pseudomonadota</taxon>
        <taxon>Gammaproteobacteria</taxon>
        <taxon>Methylococcales</taxon>
        <taxon>Methylococcaceae</taxon>
        <taxon>Candidatus Methylospira</taxon>
    </lineage>
</organism>
<dbReference type="RefSeq" id="WP_153250051.1">
    <property type="nucleotide sequence ID" value="NZ_CP044205.1"/>
</dbReference>
<reference evidence="1 2" key="1">
    <citation type="submission" date="2019-09" db="EMBL/GenBank/DDBJ databases">
        <title>Ecophysiology of the spiral-shaped methanotroph Methylospira mobilis as revealed by the complete genome sequence.</title>
        <authorList>
            <person name="Oshkin I.Y."/>
            <person name="Dedysh S.N."/>
            <person name="Miroshnikov K."/>
            <person name="Danilova O.V."/>
            <person name="Hakobyan A."/>
            <person name="Liesack W."/>
        </authorList>
    </citation>
    <scope>NUCLEOTIDE SEQUENCE [LARGE SCALE GENOMIC DNA]</scope>
    <source>
        <strain evidence="1 2">Shm1</strain>
    </source>
</reference>
<dbReference type="InParanoid" id="A0A5Q0BJU3"/>
<gene>
    <name evidence="1" type="ORF">F6R98_16785</name>
</gene>
<dbReference type="Gene3D" id="3.30.70.3090">
    <property type="entry name" value="ORF SCO4226, nickel-binding ferredoxin-like monomer"/>
    <property type="match status" value="1"/>
</dbReference>
<dbReference type="KEGG" id="mmob:F6R98_16785"/>
<dbReference type="AlphaFoldDB" id="A0A5Q0BJU3"/>
<dbReference type="Proteomes" id="UP000325755">
    <property type="component" value="Chromosome"/>
</dbReference>
<dbReference type="EMBL" id="CP044205">
    <property type="protein sequence ID" value="QFY44083.1"/>
    <property type="molecule type" value="Genomic_DNA"/>
</dbReference>
<dbReference type="Pfam" id="PF14026">
    <property type="entry name" value="SCO4226-like"/>
    <property type="match status" value="1"/>
</dbReference>